<name>X1UJM1_9ZZZZ</name>
<dbReference type="EMBL" id="BARW01043093">
    <property type="protein sequence ID" value="GAJ17719.1"/>
    <property type="molecule type" value="Genomic_DNA"/>
</dbReference>
<dbReference type="AlphaFoldDB" id="X1UJM1"/>
<feature type="non-terminal residue" evidence="1">
    <location>
        <position position="42"/>
    </location>
</feature>
<sequence>MESTIDKSLKELRRVLIGLRPPALDELGLSHALRQSLEHLKT</sequence>
<accession>X1UJM1</accession>
<proteinExistence type="predicted"/>
<gene>
    <name evidence="1" type="ORF">S12H4_63386</name>
</gene>
<reference evidence="1" key="1">
    <citation type="journal article" date="2014" name="Front. Microbiol.">
        <title>High frequency of phylogenetically diverse reductive dehalogenase-homologous genes in deep subseafloor sedimentary metagenomes.</title>
        <authorList>
            <person name="Kawai M."/>
            <person name="Futagami T."/>
            <person name="Toyoda A."/>
            <person name="Takaki Y."/>
            <person name="Nishi S."/>
            <person name="Hori S."/>
            <person name="Arai W."/>
            <person name="Tsubouchi T."/>
            <person name="Morono Y."/>
            <person name="Uchiyama I."/>
            <person name="Ito T."/>
            <person name="Fujiyama A."/>
            <person name="Inagaki F."/>
            <person name="Takami H."/>
        </authorList>
    </citation>
    <scope>NUCLEOTIDE SEQUENCE</scope>
    <source>
        <strain evidence="1">Expedition CK06-06</strain>
    </source>
</reference>
<evidence type="ECO:0000313" key="1">
    <source>
        <dbReference type="EMBL" id="GAJ17719.1"/>
    </source>
</evidence>
<comment type="caution">
    <text evidence="1">The sequence shown here is derived from an EMBL/GenBank/DDBJ whole genome shotgun (WGS) entry which is preliminary data.</text>
</comment>
<protein>
    <submittedName>
        <fullName evidence="1">Uncharacterized protein</fullName>
    </submittedName>
</protein>
<organism evidence="1">
    <name type="scientific">marine sediment metagenome</name>
    <dbReference type="NCBI Taxonomy" id="412755"/>
    <lineage>
        <taxon>unclassified sequences</taxon>
        <taxon>metagenomes</taxon>
        <taxon>ecological metagenomes</taxon>
    </lineage>
</organism>